<feature type="compositionally biased region" description="Polar residues" evidence="1">
    <location>
        <begin position="606"/>
        <end position="630"/>
    </location>
</feature>
<dbReference type="CDD" id="cd22249">
    <property type="entry name" value="UDM1_RNF168_RNF169-like"/>
    <property type="match status" value="1"/>
</dbReference>
<proteinExistence type="predicted"/>
<dbReference type="EMBL" id="JARBJD010000003">
    <property type="protein sequence ID" value="KAK2964179.1"/>
    <property type="molecule type" value="Genomic_DNA"/>
</dbReference>
<evidence type="ECO:0000256" key="1">
    <source>
        <dbReference type="SAM" id="MobiDB-lite"/>
    </source>
</evidence>
<feature type="compositionally biased region" description="Polar residues" evidence="1">
    <location>
        <begin position="490"/>
        <end position="504"/>
    </location>
</feature>
<feature type="compositionally biased region" description="Low complexity" evidence="1">
    <location>
        <begin position="588"/>
        <end position="605"/>
    </location>
</feature>
<name>A0ABQ9YKB1_9EUKA</name>
<reference evidence="2 3" key="1">
    <citation type="journal article" date="2022" name="bioRxiv">
        <title>Genomics of Preaxostyla Flagellates Illuminates Evolutionary Transitions and the Path Towards Mitochondrial Loss.</title>
        <authorList>
            <person name="Novak L.V.F."/>
            <person name="Treitli S.C."/>
            <person name="Pyrih J."/>
            <person name="Halakuc P."/>
            <person name="Pipaliya S.V."/>
            <person name="Vacek V."/>
            <person name="Brzon O."/>
            <person name="Soukal P."/>
            <person name="Eme L."/>
            <person name="Dacks J.B."/>
            <person name="Karnkowska A."/>
            <person name="Elias M."/>
            <person name="Hampl V."/>
        </authorList>
    </citation>
    <scope>NUCLEOTIDE SEQUENCE [LARGE SCALE GENOMIC DNA]</scope>
    <source>
        <strain evidence="2">NAU3</strain>
        <tissue evidence="2">Gut</tissue>
    </source>
</reference>
<comment type="caution">
    <text evidence="2">The sequence shown here is derived from an EMBL/GenBank/DDBJ whole genome shotgun (WGS) entry which is preliminary data.</text>
</comment>
<evidence type="ECO:0000313" key="3">
    <source>
        <dbReference type="Proteomes" id="UP001281761"/>
    </source>
</evidence>
<feature type="compositionally biased region" description="Polar residues" evidence="1">
    <location>
        <begin position="655"/>
        <end position="671"/>
    </location>
</feature>
<evidence type="ECO:0000313" key="2">
    <source>
        <dbReference type="EMBL" id="KAK2964179.1"/>
    </source>
</evidence>
<feature type="compositionally biased region" description="Low complexity" evidence="1">
    <location>
        <begin position="512"/>
        <end position="550"/>
    </location>
</feature>
<accession>A0ABQ9YKB1</accession>
<organism evidence="2 3">
    <name type="scientific">Blattamonas nauphoetae</name>
    <dbReference type="NCBI Taxonomy" id="2049346"/>
    <lineage>
        <taxon>Eukaryota</taxon>
        <taxon>Metamonada</taxon>
        <taxon>Preaxostyla</taxon>
        <taxon>Oxymonadida</taxon>
        <taxon>Blattamonas</taxon>
    </lineage>
</organism>
<feature type="compositionally biased region" description="Polar residues" evidence="1">
    <location>
        <begin position="574"/>
        <end position="587"/>
    </location>
</feature>
<feature type="region of interest" description="Disordered" evidence="1">
    <location>
        <begin position="490"/>
        <end position="679"/>
    </location>
</feature>
<protein>
    <submittedName>
        <fullName evidence="2">Uncharacterized protein</fullName>
    </submittedName>
</protein>
<gene>
    <name evidence="2" type="ORF">BLNAU_710</name>
</gene>
<feature type="region of interest" description="Disordered" evidence="1">
    <location>
        <begin position="333"/>
        <end position="390"/>
    </location>
</feature>
<keyword evidence="3" id="KW-1185">Reference proteome</keyword>
<sequence>MKRANEQNVTTTAAESLCSIVNILAIYNKFHLNIHSNCVTDMNGLLRISFDEVIRQLSDKYHNNAISDHLRLLCSGSYSTARLFPSITSFNQDPLVDFLKNALGQTVDVFHGMVISERQTPPGFMINGKEPEKDKPPFKSEAYLLQRTIDNASVSGVTTALQRDPLVDPASKTINRIQADDDMILEYLTTCEPITYTGRAHLLHTMKPRQIYPFFSHNRIDLITKPDYRLFFLVQTIDHFWEGYLFRFHKFPNAPEDDSPNSDKPSYRLHDCSFIRRGMSNHSVCTSVTRPLEDVVVDEHIFQPHIADELKKLQDHVEKADLYREEGKVHIEEEKERQKRLKAEEESKKKKEESDRIYQEQVRRQNEEDARKKREAEELQRQQERMKQEEEQKRLQAIENKKYTIRTRLYFFSSQNIDRLSPTEIYDLQTKLQLMLNDIFYIHAQNPDGTYLVVSLTHLKWLTIPWTDFFAKIEAPDQNDVETIFNFINTSGSPQMNKPTQPQSASPPPLITPQTQTQFSPNAYQPQGQSQSPSYQPQSQSQHYPHAPQSFPNTSPINQQQSQPYPPAPQSFPNISPTGYPQHITTNQSFYPQQRFSSPPSQQTPLYHNQAVNQPPTQYQPQLNSSYNQNLGPQLPFGGQMPPQPQPNPNFSFGYPTTQSQVRQQSPNPANTGGYPTYQ</sequence>
<feature type="compositionally biased region" description="Low complexity" evidence="1">
    <location>
        <begin position="631"/>
        <end position="641"/>
    </location>
</feature>
<dbReference type="Proteomes" id="UP001281761">
    <property type="component" value="Unassembled WGS sequence"/>
</dbReference>